<dbReference type="Gene3D" id="3.80.10.10">
    <property type="entry name" value="Ribonuclease Inhibitor"/>
    <property type="match status" value="1"/>
</dbReference>
<dbReference type="PANTHER" id="PTHR34145:SF26">
    <property type="entry name" value="F-BOX DOMAIN-CONTAINING PROTEIN"/>
    <property type="match status" value="1"/>
</dbReference>
<feature type="domain" description="At1g61320/AtMIF1 LRR" evidence="2">
    <location>
        <begin position="121"/>
        <end position="510"/>
    </location>
</feature>
<evidence type="ECO:0000259" key="2">
    <source>
        <dbReference type="Pfam" id="PF23622"/>
    </source>
</evidence>
<dbReference type="Proteomes" id="UP001164776">
    <property type="component" value="Unassembled WGS sequence"/>
</dbReference>
<accession>A0A9W7XCX8</accession>
<keyword evidence="4" id="KW-1185">Reference proteome</keyword>
<dbReference type="SUPFAM" id="SSF52047">
    <property type="entry name" value="RNI-like"/>
    <property type="match status" value="1"/>
</dbReference>
<dbReference type="InterPro" id="IPR032675">
    <property type="entry name" value="LRR_dom_sf"/>
</dbReference>
<name>A0A9W7XCX8_9POAL</name>
<evidence type="ECO:0000313" key="3">
    <source>
        <dbReference type="EMBL" id="KAJ1256004.1"/>
    </source>
</evidence>
<dbReference type="PANTHER" id="PTHR34145">
    <property type="entry name" value="OS02G0105600 PROTEIN"/>
    <property type="match status" value="1"/>
</dbReference>
<dbReference type="InterPro" id="IPR055357">
    <property type="entry name" value="LRR_At1g61320_AtMIF1"/>
</dbReference>
<dbReference type="AlphaFoldDB" id="A0A9W7XCX8"/>
<comment type="caution">
    <text evidence="3">The sequence shown here is derived from an EMBL/GenBank/DDBJ whole genome shotgun (WGS) entry which is preliminary data.</text>
</comment>
<dbReference type="Pfam" id="PF23622">
    <property type="entry name" value="LRR_At1g61320_AtMIF1"/>
    <property type="match status" value="1"/>
</dbReference>
<dbReference type="EMBL" id="MU629589">
    <property type="protein sequence ID" value="KAJ1256004.1"/>
    <property type="molecule type" value="Genomic_DNA"/>
</dbReference>
<dbReference type="OrthoDB" id="673865at2759"/>
<reference evidence="3 4" key="1">
    <citation type="submission" date="2022-10" db="EMBL/GenBank/DDBJ databases">
        <title>WGS assembly of Paspalum vaginatum 540-79.</title>
        <authorList>
            <person name="Sun G."/>
            <person name="Wase N."/>
            <person name="Shu S."/>
            <person name="Jenkins J."/>
            <person name="Zhou B."/>
            <person name="Torres-Rodriguez J."/>
            <person name="Chen C."/>
            <person name="Sandor L."/>
            <person name="Plott C."/>
            <person name="Yoshinga Y."/>
            <person name="Daum C."/>
            <person name="Qi P."/>
            <person name="Barry K."/>
            <person name="Lipzen A."/>
            <person name="Berry L."/>
            <person name="Pedersen C."/>
            <person name="Gottilla T."/>
            <person name="Foltz A."/>
            <person name="Yu H."/>
            <person name="O'Malley R."/>
            <person name="Zhang C."/>
            <person name="Devos K."/>
            <person name="Sigmon B."/>
            <person name="Yu B."/>
            <person name="Obata T."/>
            <person name="Schmutz J."/>
            <person name="Schnable J."/>
        </authorList>
    </citation>
    <scope>NUCLEOTIDE SEQUENCE [LARGE SCALE GENOMIC DNA]</scope>
    <source>
        <strain evidence="4">cv. 540-79</strain>
    </source>
</reference>
<proteinExistence type="predicted"/>
<protein>
    <recommendedName>
        <fullName evidence="2">At1g61320/AtMIF1 LRR domain-containing protein</fullName>
    </recommendedName>
</protein>
<evidence type="ECO:0000313" key="4">
    <source>
        <dbReference type="Proteomes" id="UP001164776"/>
    </source>
</evidence>
<evidence type="ECO:0000256" key="1">
    <source>
        <dbReference type="SAM" id="MobiDB-lite"/>
    </source>
</evidence>
<organism evidence="3 4">
    <name type="scientific">Paspalum vaginatum</name>
    <name type="common">seashore paspalum</name>
    <dbReference type="NCBI Taxonomy" id="158149"/>
    <lineage>
        <taxon>Eukaryota</taxon>
        <taxon>Viridiplantae</taxon>
        <taxon>Streptophyta</taxon>
        <taxon>Embryophyta</taxon>
        <taxon>Tracheophyta</taxon>
        <taxon>Spermatophyta</taxon>
        <taxon>Magnoliopsida</taxon>
        <taxon>Liliopsida</taxon>
        <taxon>Poales</taxon>
        <taxon>Poaceae</taxon>
        <taxon>PACMAD clade</taxon>
        <taxon>Panicoideae</taxon>
        <taxon>Andropogonodae</taxon>
        <taxon>Paspaleae</taxon>
        <taxon>Paspalinae</taxon>
        <taxon>Paspalum</taxon>
    </lineage>
</organism>
<gene>
    <name evidence="3" type="ORF">BS78_K112200</name>
</gene>
<sequence>MERIPTRSVMRQPRQQGQTKDDGSPTSLLEIKGSICQKEDGVQGDERRGSGLNLPEDLLYYVHALMPMRDAACAAGVSCGFLRSWGSFPNLIFDIDTLGINDDYSKIDEITTDFISRVDHIMRNHSGTGVKIFSLRTYPCDSVHPSYIDRWLQIAITPGIEEFELLMPWQNKIEYNFPCWLLSTERGSSLQSFSLDDCAFHPALEVGCLSGLKCLRLSSVHITAEELCAFLSKSLSLEQLDLLNCSDIVCLKIPFVLLQLNSLKVQDCIMLELIEIDAPNLSQFLYAGRPIHISLGYPLQLRHIQMSSRESRMLYWVSTNLPSVAPNLQTLYLAPCWEVVNTPIVLPKFIHLKYLEIVLAERDHFPGYDFCSLVSFLDGSPSLGTFILRVDFLAIRHDSIIEYPDYSSLQPRRLPQHRRDNLKNVLITGFCSAKSMIELTNHIIGSASALEYLTLDTSRGHEREIHKSIICMHMPEEALVEVQRARLAFARHVEGNVPSTVNLRFIEPCSKCLSFDA</sequence>
<dbReference type="InterPro" id="IPR053772">
    <property type="entry name" value="At1g61320/At1g61330-like"/>
</dbReference>
<feature type="region of interest" description="Disordered" evidence="1">
    <location>
        <begin position="1"/>
        <end position="27"/>
    </location>
</feature>